<sequence length="1443" mass="152495">MSTTIEQLELEVQSNSTSAVGGIDALSESLRRLKAATAPVSKGGVGLGALSNSLKKFSQSVSGLSGLTLAREQIQGLVDALKPLESVQKSGFSSLASGLDKLVKIAPQIDTVTESLKKTDLDSFAEQCNRVAAAITPLATQMEKVAAGFSAFPAKIQRLLKGNTSLAASNNTLGKSYVNLAAKISLAYMGLKRIVGVIASWITASNQYIEDMNLFTVSMGQYAEEAYKYAQQVGEIMGINPGEWMRNQGVFMTITEGFGVASDRAYTMSKNLTQLTYDLASFFNISTSDAFQKLESGISGELEPLRRLGYDLSVARLQQEAYNLGIDKSVMSMTQAEKAELRYYAIMTQVTNAQGDMARTLEAPANQLRILQAQVKQATRALGNLFLPVLKAILPYAIALAKAIRMVAEIIAGFFGVSIPEFDMGADAIGGVASGAGEAADGLGDASKKAKELKSALLGIDELNVISPPDDSASGGAGGAGGIGGGGLGFDLPTYDFIADAVNEQVDKIMAKIQPFLDWVRDNIDEILAGVLAIGAAFLAWKIAKGVQDFLKWLSTMKGFNIVGSIGFKIAGLGLFLDAWNTMKEAIQDIMANGPNFTNVTKLISGFAEALGAAFLLFGNIKMAGAMLVISGLTGIVSAISDMVNNGVNWDNALFLVKNIGLFLSGIGLFTKNTQLGGVGLIIAGATLIVDNLKGFLEAIRTGDWSGVDAVEIAAGALMVAGGFILTLKKFDQLKDKADAGQAATQAFETVTDTTSKLDTTINTGLSPKLKSLAKNLGLGLVVIAEVTAAALLIVGAIALMGKGLEQVGDAWEPVIANGETVATAIGVGAGILAAVGLAAYALGTGGKTIAVNIGIGTAILLELGVAAGLFIVEIWAIGKGLDEIGQAWQPVLDNGEAIATAIGIGTGLLVGIGVVTAALGVATVASAGLLPLAIGLGTALLVELAAAFILFVESLVAVADELNYRLDPPLMALNEKLPGLSSNMSDFVDFMTEFAGQVVRYTEVSAIAGLSATIDTIIGWFTQDPIEKLASDVENISEQTSNLNDKLAIAVPELQTAADLLQEYKDLLTQIENLCDSNVELSTGMFVNMKEVGQSLVTGFVDGIQSKSGDFKNAARDLVEGFKTQLTSSAETCRSTMTAWASNVKNWFTQSSYGAINRTTFQNYAKDVVSGFASGITSSYNSSKSSVTTWASNVKQWFTGSGYGAVNRTTFQNYAKDIVSGFGSGVTSSYNSSKSSITSWASNVKSWFSDIASRSAFYEIARDVVNGFNSGINDLYYTSRRYMREWANDAIAAFKSELDSNSPSKVFERIGGDTVLGYNNGITTLGKTTKGVVDSWANSFTSVSPVMRFAVDTSALKYYTSDSFAKSVSADVTSNRNLSVTGFEECMKEFYKEYVEPTLSQMADDMRRQADKNEQTIVQIGNRTVTDAVTTQRKANGYVFVK</sequence>
<feature type="transmembrane region" description="Helical" evidence="2">
    <location>
        <begin position="625"/>
        <end position="641"/>
    </location>
</feature>
<dbReference type="EMBL" id="JAGZGG010000006">
    <property type="protein sequence ID" value="MBS5331750.1"/>
    <property type="molecule type" value="Genomic_DNA"/>
</dbReference>
<dbReference type="Proteomes" id="UP000759273">
    <property type="component" value="Unassembled WGS sequence"/>
</dbReference>
<feature type="transmembrane region" description="Helical" evidence="2">
    <location>
        <begin position="822"/>
        <end position="843"/>
    </location>
</feature>
<feature type="transmembrane region" description="Helical" evidence="2">
    <location>
        <begin position="777"/>
        <end position="802"/>
    </location>
</feature>
<keyword evidence="2" id="KW-0472">Membrane</keyword>
<keyword evidence="1" id="KW-0175">Coiled coil</keyword>
<evidence type="ECO:0000313" key="3">
    <source>
        <dbReference type="EMBL" id="MBS5331750.1"/>
    </source>
</evidence>
<reference evidence="3" key="1">
    <citation type="submission" date="2021-02" db="EMBL/GenBank/DDBJ databases">
        <title>Infant gut strain persistence is associated with maternal origin, phylogeny, and functional potential including surface adhesion and iron acquisition.</title>
        <authorList>
            <person name="Lou Y.C."/>
        </authorList>
    </citation>
    <scope>NUCLEOTIDE SEQUENCE</scope>
    <source>
        <strain evidence="3">L3_101_000M1_dasL3_101_000M1_concoct_87</strain>
    </source>
</reference>
<feature type="transmembrane region" description="Helical" evidence="2">
    <location>
        <begin position="527"/>
        <end position="547"/>
    </location>
</feature>
<comment type="caution">
    <text evidence="3">The sequence shown here is derived from an EMBL/GenBank/DDBJ whole genome shotgun (WGS) entry which is preliminary data.</text>
</comment>
<evidence type="ECO:0008006" key="5">
    <source>
        <dbReference type="Google" id="ProtNLM"/>
    </source>
</evidence>
<accession>A0A943D7V6</accession>
<evidence type="ECO:0000256" key="1">
    <source>
        <dbReference type="SAM" id="Coils"/>
    </source>
</evidence>
<proteinExistence type="predicted"/>
<evidence type="ECO:0000256" key="2">
    <source>
        <dbReference type="SAM" id="Phobius"/>
    </source>
</evidence>
<feature type="transmembrane region" description="Helical" evidence="2">
    <location>
        <begin position="850"/>
        <end position="878"/>
    </location>
</feature>
<keyword evidence="2" id="KW-0812">Transmembrane</keyword>
<protein>
    <recommendedName>
        <fullName evidence="5">Phage tail tape measure protein</fullName>
    </recommendedName>
</protein>
<feature type="transmembrane region" description="Helical" evidence="2">
    <location>
        <begin position="898"/>
        <end position="923"/>
    </location>
</feature>
<feature type="transmembrane region" description="Helical" evidence="2">
    <location>
        <begin position="653"/>
        <end position="671"/>
    </location>
</feature>
<keyword evidence="2" id="KW-1133">Transmembrane helix</keyword>
<name>A0A943D7V6_9FIRM</name>
<feature type="transmembrane region" description="Helical" evidence="2">
    <location>
        <begin position="930"/>
        <end position="953"/>
    </location>
</feature>
<evidence type="ECO:0000313" key="4">
    <source>
        <dbReference type="Proteomes" id="UP000759273"/>
    </source>
</evidence>
<feature type="coiled-coil region" evidence="1">
    <location>
        <begin position="1027"/>
        <end position="1078"/>
    </location>
</feature>
<feature type="transmembrane region" description="Helical" evidence="2">
    <location>
        <begin position="559"/>
        <end position="580"/>
    </location>
</feature>
<feature type="transmembrane region" description="Helical" evidence="2">
    <location>
        <begin position="678"/>
        <end position="697"/>
    </location>
</feature>
<gene>
    <name evidence="3" type="ORF">KHY36_04370</name>
</gene>
<feature type="transmembrane region" description="Helical" evidence="2">
    <location>
        <begin position="709"/>
        <end position="728"/>
    </location>
</feature>
<organism evidence="3 4">
    <name type="scientific">Subdoligranulum variabile</name>
    <dbReference type="NCBI Taxonomy" id="214851"/>
    <lineage>
        <taxon>Bacteria</taxon>
        <taxon>Bacillati</taxon>
        <taxon>Bacillota</taxon>
        <taxon>Clostridia</taxon>
        <taxon>Eubacteriales</taxon>
        <taxon>Oscillospiraceae</taxon>
        <taxon>Subdoligranulum</taxon>
    </lineage>
</organism>